<keyword evidence="3 10" id="KW-0813">Transport</keyword>
<dbReference type="Proteomes" id="UP000245609">
    <property type="component" value="Unassembled WGS sequence"/>
</dbReference>
<dbReference type="STRING" id="133381.A0A2T9ZBA4"/>
<reference evidence="13 14" key="1">
    <citation type="journal article" date="2018" name="MBio">
        <title>Comparative Genomics Reveals the Core Gene Toolbox for the Fungus-Insect Symbiosis.</title>
        <authorList>
            <person name="Wang Y."/>
            <person name="Stata M."/>
            <person name="Wang W."/>
            <person name="Stajich J.E."/>
            <person name="White M.M."/>
            <person name="Moncalvo J.M."/>
        </authorList>
    </citation>
    <scope>NUCLEOTIDE SEQUENCE [LARGE SCALE GENOMIC DNA]</scope>
    <source>
        <strain evidence="13 14">SC-DP-2</strain>
    </source>
</reference>
<dbReference type="SMART" id="SM00978">
    <property type="entry name" value="Tim44"/>
    <property type="match status" value="1"/>
</dbReference>
<feature type="coiled-coil region" evidence="11">
    <location>
        <begin position="42"/>
        <end position="69"/>
    </location>
</feature>
<evidence type="ECO:0000256" key="11">
    <source>
        <dbReference type="SAM" id="Coils"/>
    </source>
</evidence>
<evidence type="ECO:0000256" key="4">
    <source>
        <dbReference type="ARBA" id="ARBA00022792"/>
    </source>
</evidence>
<evidence type="ECO:0000256" key="8">
    <source>
        <dbReference type="ARBA" id="ARBA00023128"/>
    </source>
</evidence>
<dbReference type="OrthoDB" id="10265990at2759"/>
<feature type="domain" description="Tim44-like" evidence="12">
    <location>
        <begin position="271"/>
        <end position="425"/>
    </location>
</feature>
<comment type="subcellular location">
    <subcellularLocation>
        <location evidence="1 10">Mitochondrion inner membrane</location>
    </subcellularLocation>
</comment>
<keyword evidence="14" id="KW-1185">Reference proteome</keyword>
<dbReference type="InterPro" id="IPR007379">
    <property type="entry name" value="Tim44-like_dom"/>
</dbReference>
<dbReference type="SUPFAM" id="SSF54427">
    <property type="entry name" value="NTF2-like"/>
    <property type="match status" value="1"/>
</dbReference>
<keyword evidence="5 10" id="KW-0653">Protein transport</keyword>
<dbReference type="AlphaFoldDB" id="A0A2T9ZBA4"/>
<dbReference type="InterPro" id="IPR032710">
    <property type="entry name" value="NTF2-like_dom_sf"/>
</dbReference>
<evidence type="ECO:0000259" key="12">
    <source>
        <dbReference type="SMART" id="SM00978"/>
    </source>
</evidence>
<sequence>MLPRTVLLSRPFLRSKASFNTVAASFFHSGSFTRNSGHVSPIKAFTDSIKRQIEENKEFQQNAKLLGDKSNVVLDSEALKKAKEATSASAKVIKETASVVGEAIGEGFTKVADSSVVKATGKAVVGTAKVVGSAANVAMDPIKKTEAYKAVSSNVSSYVQEVGGRYGGYISKERRASRILSNTNRAGSFAEYQRSKAVRADPNAGSGIIMHKDSKWKSSWINFKDNNPLMQNIFKAQKDLEQSENPIVETVRTVKDKIRGVLGFFVDETESAQALRQIRDQIDYSFNINDFIRDCREYIIPEVMDAYLLQDIKTLKIWCSDAAFNVLNAIMTSQLSQGIMSDCKILDLRHVEFHSAKVLDNDVPVIIVTFQTQENNVFRNAVTNEIVSGSEDHIELCYYVSIFTKVPENVDDPITGGWKMIDLAKQSSRPTW</sequence>
<keyword evidence="11" id="KW-0175">Coiled coil</keyword>
<dbReference type="EMBL" id="MBFS01000765">
    <property type="protein sequence ID" value="PVV01840.1"/>
    <property type="molecule type" value="Genomic_DNA"/>
</dbReference>
<keyword evidence="4 10" id="KW-0999">Mitochondrion inner membrane</keyword>
<dbReference type="InterPro" id="IPR039544">
    <property type="entry name" value="Tim44-like"/>
</dbReference>
<organism evidence="13 14">
    <name type="scientific">Smittium megazygosporum</name>
    <dbReference type="NCBI Taxonomy" id="133381"/>
    <lineage>
        <taxon>Eukaryota</taxon>
        <taxon>Fungi</taxon>
        <taxon>Fungi incertae sedis</taxon>
        <taxon>Zoopagomycota</taxon>
        <taxon>Kickxellomycotina</taxon>
        <taxon>Harpellomycetes</taxon>
        <taxon>Harpellales</taxon>
        <taxon>Legeriomycetaceae</taxon>
        <taxon>Smittium</taxon>
    </lineage>
</organism>
<evidence type="ECO:0000313" key="14">
    <source>
        <dbReference type="Proteomes" id="UP000245609"/>
    </source>
</evidence>
<keyword evidence="8 10" id="KW-0496">Mitochondrion</keyword>
<evidence type="ECO:0000256" key="6">
    <source>
        <dbReference type="ARBA" id="ARBA00022946"/>
    </source>
</evidence>
<evidence type="ECO:0000256" key="5">
    <source>
        <dbReference type="ARBA" id="ARBA00022927"/>
    </source>
</evidence>
<dbReference type="InterPro" id="IPR017303">
    <property type="entry name" value="Tim44"/>
</dbReference>
<evidence type="ECO:0000313" key="13">
    <source>
        <dbReference type="EMBL" id="PVV01840.1"/>
    </source>
</evidence>
<proteinExistence type="inferred from homology"/>
<dbReference type="PIRSF" id="PIRSF037871">
    <property type="entry name" value="TIM44"/>
    <property type="match status" value="1"/>
</dbReference>
<evidence type="ECO:0000256" key="10">
    <source>
        <dbReference type="PIRNR" id="PIRNR037871"/>
    </source>
</evidence>
<dbReference type="PANTHER" id="PTHR10721:SF1">
    <property type="entry name" value="MITOCHONDRIAL IMPORT INNER MEMBRANE TRANSLOCASE SUBUNIT TIM44"/>
    <property type="match status" value="1"/>
</dbReference>
<dbReference type="Pfam" id="PF04280">
    <property type="entry name" value="Tim44"/>
    <property type="match status" value="1"/>
</dbReference>
<keyword evidence="9 10" id="KW-0472">Membrane</keyword>
<accession>A0A2T9ZBA4</accession>
<dbReference type="GO" id="GO:0030150">
    <property type="term" value="P:protein import into mitochondrial matrix"/>
    <property type="evidence" value="ECO:0007669"/>
    <property type="project" value="InterPro"/>
</dbReference>
<name>A0A2T9ZBA4_9FUNG</name>
<evidence type="ECO:0000256" key="1">
    <source>
        <dbReference type="ARBA" id="ARBA00004273"/>
    </source>
</evidence>
<keyword evidence="7 10" id="KW-0811">Translocation</keyword>
<dbReference type="GO" id="GO:0051087">
    <property type="term" value="F:protein-folding chaperone binding"/>
    <property type="evidence" value="ECO:0007669"/>
    <property type="project" value="InterPro"/>
</dbReference>
<dbReference type="GO" id="GO:0005743">
    <property type="term" value="C:mitochondrial inner membrane"/>
    <property type="evidence" value="ECO:0007669"/>
    <property type="project" value="UniProtKB-SubCell"/>
</dbReference>
<comment type="function">
    <text evidence="10">Essential component of the PAM complex, a complex required for the translocation of transit peptide-containing proteins from the inner membrane into the mitochondrial matrix in an ATP-dependent manner.</text>
</comment>
<evidence type="ECO:0000256" key="9">
    <source>
        <dbReference type="ARBA" id="ARBA00023136"/>
    </source>
</evidence>
<dbReference type="Gene3D" id="3.10.450.240">
    <property type="match status" value="1"/>
</dbReference>
<gene>
    <name evidence="13" type="ORF">BB560_003728</name>
</gene>
<keyword evidence="6" id="KW-0809">Transit peptide</keyword>
<evidence type="ECO:0000256" key="7">
    <source>
        <dbReference type="ARBA" id="ARBA00023010"/>
    </source>
</evidence>
<dbReference type="PANTHER" id="PTHR10721">
    <property type="entry name" value="MITOCHONDRIAL IMPORT INNER MEMBRANE TRANSLOCASE SUBUNIT TIM44"/>
    <property type="match status" value="1"/>
</dbReference>
<evidence type="ECO:0000256" key="2">
    <source>
        <dbReference type="ARBA" id="ARBA00009597"/>
    </source>
</evidence>
<comment type="similarity">
    <text evidence="2 10">Belongs to the Tim44 family.</text>
</comment>
<protein>
    <recommendedName>
        <fullName evidence="10">Mitochondrial import inner membrane translocase subunit TIM44</fullName>
    </recommendedName>
</protein>
<comment type="caution">
    <text evidence="13">The sequence shown here is derived from an EMBL/GenBank/DDBJ whole genome shotgun (WGS) entry which is preliminary data.</text>
</comment>
<evidence type="ECO:0000256" key="3">
    <source>
        <dbReference type="ARBA" id="ARBA00022448"/>
    </source>
</evidence>